<evidence type="ECO:0000313" key="3">
    <source>
        <dbReference type="Proteomes" id="UP001054945"/>
    </source>
</evidence>
<comment type="caution">
    <text evidence="2">The sequence shown here is derived from an EMBL/GenBank/DDBJ whole genome shotgun (WGS) entry which is preliminary data.</text>
</comment>
<evidence type="ECO:0000313" key="2">
    <source>
        <dbReference type="EMBL" id="GIX83926.1"/>
    </source>
</evidence>
<gene>
    <name evidence="2" type="ORF">CEXT_90201</name>
</gene>
<dbReference type="Proteomes" id="UP001054945">
    <property type="component" value="Unassembled WGS sequence"/>
</dbReference>
<name>A0AAV4NGP1_CAEEX</name>
<keyword evidence="1" id="KW-0812">Transmembrane</keyword>
<accession>A0AAV4NGP1</accession>
<reference evidence="2 3" key="1">
    <citation type="submission" date="2021-06" db="EMBL/GenBank/DDBJ databases">
        <title>Caerostris extrusa draft genome.</title>
        <authorList>
            <person name="Kono N."/>
            <person name="Arakawa K."/>
        </authorList>
    </citation>
    <scope>NUCLEOTIDE SEQUENCE [LARGE SCALE GENOMIC DNA]</scope>
</reference>
<evidence type="ECO:0000256" key="1">
    <source>
        <dbReference type="SAM" id="Phobius"/>
    </source>
</evidence>
<proteinExistence type="predicted"/>
<sequence length="84" mass="9784">MIGRTKTAKNIPLFAKVYAWEEDCVFLFRYHSLLLFHLQTVGIFLAVSSWLYLLRLTGKRPPRKSGGGKKYDIIAFLNKSTHYF</sequence>
<keyword evidence="1" id="KW-1133">Transmembrane helix</keyword>
<dbReference type="EMBL" id="BPLR01003382">
    <property type="protein sequence ID" value="GIX83926.1"/>
    <property type="molecule type" value="Genomic_DNA"/>
</dbReference>
<protein>
    <submittedName>
        <fullName evidence="2">Uncharacterized protein</fullName>
    </submittedName>
</protein>
<feature type="transmembrane region" description="Helical" evidence="1">
    <location>
        <begin position="34"/>
        <end position="54"/>
    </location>
</feature>
<organism evidence="2 3">
    <name type="scientific">Caerostris extrusa</name>
    <name type="common">Bark spider</name>
    <name type="synonym">Caerostris bankana</name>
    <dbReference type="NCBI Taxonomy" id="172846"/>
    <lineage>
        <taxon>Eukaryota</taxon>
        <taxon>Metazoa</taxon>
        <taxon>Ecdysozoa</taxon>
        <taxon>Arthropoda</taxon>
        <taxon>Chelicerata</taxon>
        <taxon>Arachnida</taxon>
        <taxon>Araneae</taxon>
        <taxon>Araneomorphae</taxon>
        <taxon>Entelegynae</taxon>
        <taxon>Araneoidea</taxon>
        <taxon>Araneidae</taxon>
        <taxon>Caerostris</taxon>
    </lineage>
</organism>
<dbReference type="AlphaFoldDB" id="A0AAV4NGP1"/>
<keyword evidence="1" id="KW-0472">Membrane</keyword>
<keyword evidence="3" id="KW-1185">Reference proteome</keyword>